<dbReference type="EC" id="2.7.13.3" evidence="2"/>
<proteinExistence type="predicted"/>
<dbReference type="InterPro" id="IPR036890">
    <property type="entry name" value="HATPase_C_sf"/>
</dbReference>
<protein>
    <recommendedName>
        <fullName evidence="2">histidine kinase</fullName>
        <ecNumber evidence="2">2.7.13.3</ecNumber>
    </recommendedName>
</protein>
<evidence type="ECO:0000259" key="11">
    <source>
        <dbReference type="Pfam" id="PF07730"/>
    </source>
</evidence>
<comment type="catalytic activity">
    <reaction evidence="1">
        <text>ATP + protein L-histidine = ADP + protein N-phospho-L-histidine.</text>
        <dbReference type="EC" id="2.7.13.3"/>
    </reaction>
</comment>
<dbReference type="PANTHER" id="PTHR24421:SF10">
    <property type="entry name" value="NITRATE_NITRITE SENSOR PROTEIN NARQ"/>
    <property type="match status" value="1"/>
</dbReference>
<dbReference type="Gene3D" id="1.20.5.1930">
    <property type="match status" value="1"/>
</dbReference>
<feature type="transmembrane region" description="Helical" evidence="9">
    <location>
        <begin position="104"/>
        <end position="124"/>
    </location>
</feature>
<feature type="domain" description="Signal transduction histidine kinase subgroup 3 dimerisation and phosphoacceptor" evidence="11">
    <location>
        <begin position="172"/>
        <end position="237"/>
    </location>
</feature>
<feature type="transmembrane region" description="Helical" evidence="9">
    <location>
        <begin position="12"/>
        <end position="30"/>
    </location>
</feature>
<evidence type="ECO:0000259" key="10">
    <source>
        <dbReference type="Pfam" id="PF02518"/>
    </source>
</evidence>
<keyword evidence="6 13" id="KW-0418">Kinase</keyword>
<evidence type="ECO:0000313" key="13">
    <source>
        <dbReference type="EMBL" id="SDN57486.1"/>
    </source>
</evidence>
<feature type="transmembrane region" description="Helical" evidence="9">
    <location>
        <begin position="37"/>
        <end position="57"/>
    </location>
</feature>
<evidence type="ECO:0000256" key="2">
    <source>
        <dbReference type="ARBA" id="ARBA00012438"/>
    </source>
</evidence>
<dbReference type="GO" id="GO:0005524">
    <property type="term" value="F:ATP binding"/>
    <property type="evidence" value="ECO:0007669"/>
    <property type="project" value="UniProtKB-KW"/>
</dbReference>
<keyword evidence="9" id="KW-0472">Membrane</keyword>
<dbReference type="eggNOG" id="COG4585">
    <property type="taxonomic scope" value="Bacteria"/>
</dbReference>
<accession>A0A1H0CHY2</accession>
<dbReference type="RefSeq" id="WP_052407640.1">
    <property type="nucleotide sequence ID" value="NZ_JOEF01000017.1"/>
</dbReference>
<evidence type="ECO:0000256" key="9">
    <source>
        <dbReference type="SAM" id="Phobius"/>
    </source>
</evidence>
<evidence type="ECO:0000256" key="8">
    <source>
        <dbReference type="ARBA" id="ARBA00023012"/>
    </source>
</evidence>
<reference evidence="13 14" key="1">
    <citation type="submission" date="2016-10" db="EMBL/GenBank/DDBJ databases">
        <authorList>
            <person name="de Groot N.N."/>
        </authorList>
    </citation>
    <scope>NUCLEOTIDE SEQUENCE [LARGE SCALE GENOMIC DNA]</scope>
    <source>
        <strain evidence="13 14">DSM 44149</strain>
    </source>
</reference>
<keyword evidence="7" id="KW-0067">ATP-binding</keyword>
<dbReference type="InterPro" id="IPR055558">
    <property type="entry name" value="DUF7134"/>
</dbReference>
<gene>
    <name evidence="13" type="ORF">SAMN04489726_7237</name>
</gene>
<keyword evidence="5" id="KW-0547">Nucleotide-binding</keyword>
<evidence type="ECO:0000256" key="6">
    <source>
        <dbReference type="ARBA" id="ARBA00022777"/>
    </source>
</evidence>
<dbReference type="STRING" id="211114.SAMN04489726_7237"/>
<dbReference type="SUPFAM" id="SSF55874">
    <property type="entry name" value="ATPase domain of HSP90 chaperone/DNA topoisomerase II/histidine kinase"/>
    <property type="match status" value="1"/>
</dbReference>
<keyword evidence="4" id="KW-0808">Transferase</keyword>
<dbReference type="InterPro" id="IPR011712">
    <property type="entry name" value="Sig_transdc_His_kin_sub3_dim/P"/>
</dbReference>
<dbReference type="InterPro" id="IPR050482">
    <property type="entry name" value="Sensor_HK_TwoCompSys"/>
</dbReference>
<dbReference type="Proteomes" id="UP000183376">
    <property type="component" value="Chromosome I"/>
</dbReference>
<dbReference type="EMBL" id="LT629701">
    <property type="protein sequence ID" value="SDN57486.1"/>
    <property type="molecule type" value="Genomic_DNA"/>
</dbReference>
<evidence type="ECO:0000256" key="1">
    <source>
        <dbReference type="ARBA" id="ARBA00000085"/>
    </source>
</evidence>
<dbReference type="InterPro" id="IPR003594">
    <property type="entry name" value="HATPase_dom"/>
</dbReference>
<dbReference type="GO" id="GO:0016020">
    <property type="term" value="C:membrane"/>
    <property type="evidence" value="ECO:0007669"/>
    <property type="project" value="InterPro"/>
</dbReference>
<dbReference type="Pfam" id="PF23539">
    <property type="entry name" value="DUF7134"/>
    <property type="match status" value="1"/>
</dbReference>
<dbReference type="PANTHER" id="PTHR24421">
    <property type="entry name" value="NITRATE/NITRITE SENSOR PROTEIN NARX-RELATED"/>
    <property type="match status" value="1"/>
</dbReference>
<keyword evidence="3" id="KW-0597">Phosphoprotein</keyword>
<evidence type="ECO:0000259" key="12">
    <source>
        <dbReference type="Pfam" id="PF23539"/>
    </source>
</evidence>
<dbReference type="OrthoDB" id="227596at2"/>
<keyword evidence="14" id="KW-1185">Reference proteome</keyword>
<feature type="domain" description="DUF7134" evidence="12">
    <location>
        <begin position="7"/>
        <end position="119"/>
    </location>
</feature>
<feature type="domain" description="Histidine kinase/HSP90-like ATPase" evidence="10">
    <location>
        <begin position="282"/>
        <end position="373"/>
    </location>
</feature>
<evidence type="ECO:0000256" key="4">
    <source>
        <dbReference type="ARBA" id="ARBA00022679"/>
    </source>
</evidence>
<evidence type="ECO:0000256" key="5">
    <source>
        <dbReference type="ARBA" id="ARBA00022741"/>
    </source>
</evidence>
<dbReference type="Pfam" id="PF07730">
    <property type="entry name" value="HisKA_3"/>
    <property type="match status" value="1"/>
</dbReference>
<evidence type="ECO:0000313" key="14">
    <source>
        <dbReference type="Proteomes" id="UP000183376"/>
    </source>
</evidence>
<feature type="transmembrane region" description="Helical" evidence="9">
    <location>
        <begin position="63"/>
        <end position="92"/>
    </location>
</feature>
<evidence type="ECO:0000256" key="3">
    <source>
        <dbReference type="ARBA" id="ARBA00022553"/>
    </source>
</evidence>
<sequence length="382" mass="40687">MLANRARQFVARHPLVLDLLAPALLTALGVPMTAAKYGGAVLPWFFQFVLVLPLLWWRRAPVTVFAVTTAVVGTQWALGVSVVGELAVYFAYCSVMLRRPSREAHIATAVVVVGILVQSLFGVVVPRFLGIPPVGMATMAGLIGLTLRNQRAYRASMREREARQAELAVAAERTRIAREIHDIVAHSLGVMISLADGATTVARADPQKALGAMEAVSSTGRGALGELRRVLGVLRAEHQQDDQFPQPGIEALGELVEKTRTAGLPVTYTLEGHPDDMPASAQVAVYRIVQEALTNTMKHADGCAAVRVEVRLSDCGAEIVVSDTGGKDLVPRQASSGHGLVGMRERVAVFGGSFSAGPREGGGWLMSARVPVTRESPPPAAE</sequence>
<keyword evidence="8" id="KW-0902">Two-component regulatory system</keyword>
<dbReference type="GO" id="GO:0046983">
    <property type="term" value="F:protein dimerization activity"/>
    <property type="evidence" value="ECO:0007669"/>
    <property type="project" value="InterPro"/>
</dbReference>
<feature type="transmembrane region" description="Helical" evidence="9">
    <location>
        <begin position="130"/>
        <end position="147"/>
    </location>
</feature>
<dbReference type="CDD" id="cd16917">
    <property type="entry name" value="HATPase_UhpB-NarQ-NarX-like"/>
    <property type="match status" value="1"/>
</dbReference>
<evidence type="ECO:0000256" key="7">
    <source>
        <dbReference type="ARBA" id="ARBA00022840"/>
    </source>
</evidence>
<organism evidence="13 14">
    <name type="scientific">Allokutzneria albata</name>
    <name type="common">Kibdelosporangium albatum</name>
    <dbReference type="NCBI Taxonomy" id="211114"/>
    <lineage>
        <taxon>Bacteria</taxon>
        <taxon>Bacillati</taxon>
        <taxon>Actinomycetota</taxon>
        <taxon>Actinomycetes</taxon>
        <taxon>Pseudonocardiales</taxon>
        <taxon>Pseudonocardiaceae</taxon>
        <taxon>Allokutzneria</taxon>
    </lineage>
</organism>
<dbReference type="GO" id="GO:0000155">
    <property type="term" value="F:phosphorelay sensor kinase activity"/>
    <property type="evidence" value="ECO:0007669"/>
    <property type="project" value="InterPro"/>
</dbReference>
<keyword evidence="9" id="KW-1133">Transmembrane helix</keyword>
<dbReference type="Pfam" id="PF02518">
    <property type="entry name" value="HATPase_c"/>
    <property type="match status" value="1"/>
</dbReference>
<name>A0A1H0CHY2_ALLAB</name>
<dbReference type="Gene3D" id="3.30.565.10">
    <property type="entry name" value="Histidine kinase-like ATPase, C-terminal domain"/>
    <property type="match status" value="1"/>
</dbReference>
<dbReference type="AlphaFoldDB" id="A0A1H0CHY2"/>
<keyword evidence="9" id="KW-0812">Transmembrane</keyword>